<dbReference type="PROSITE" id="PS50067">
    <property type="entry name" value="KINESIN_MOTOR_2"/>
    <property type="match status" value="1"/>
</dbReference>
<evidence type="ECO:0000256" key="1">
    <source>
        <dbReference type="ARBA" id="ARBA00022701"/>
    </source>
</evidence>
<dbReference type="Pfam" id="PF00225">
    <property type="entry name" value="Kinesin"/>
    <property type="match status" value="1"/>
</dbReference>
<comment type="caution">
    <text evidence="8">The sequence shown here is derived from an EMBL/GenBank/DDBJ whole genome shotgun (WGS) entry which is preliminary data.</text>
</comment>
<keyword evidence="3" id="KW-0505">Motor protein</keyword>
<dbReference type="GO" id="GO:0005524">
    <property type="term" value="F:ATP binding"/>
    <property type="evidence" value="ECO:0007669"/>
    <property type="project" value="InterPro"/>
</dbReference>
<feature type="compositionally biased region" description="Low complexity" evidence="6">
    <location>
        <begin position="166"/>
        <end position="177"/>
    </location>
</feature>
<comment type="caution">
    <text evidence="4">Lacks conserved residue(s) required for the propagation of feature annotation.</text>
</comment>
<feature type="coiled-coil region" evidence="5">
    <location>
        <begin position="131"/>
        <end position="165"/>
    </location>
</feature>
<dbReference type="GO" id="GO:0008017">
    <property type="term" value="F:microtubule binding"/>
    <property type="evidence" value="ECO:0007669"/>
    <property type="project" value="InterPro"/>
</dbReference>
<evidence type="ECO:0000313" key="9">
    <source>
        <dbReference type="Proteomes" id="UP001058974"/>
    </source>
</evidence>
<dbReference type="InterPro" id="IPR027417">
    <property type="entry name" value="P-loop_NTPase"/>
</dbReference>
<accession>A0A9D5AZK7</accession>
<protein>
    <submittedName>
        <fullName evidence="8">Kinesin-like protein KIN-8A</fullName>
    </submittedName>
</protein>
<organism evidence="8 9">
    <name type="scientific">Pisum sativum</name>
    <name type="common">Garden pea</name>
    <name type="synonym">Lathyrus oleraceus</name>
    <dbReference type="NCBI Taxonomy" id="3888"/>
    <lineage>
        <taxon>Eukaryota</taxon>
        <taxon>Viridiplantae</taxon>
        <taxon>Streptophyta</taxon>
        <taxon>Embryophyta</taxon>
        <taxon>Tracheophyta</taxon>
        <taxon>Spermatophyta</taxon>
        <taxon>Magnoliopsida</taxon>
        <taxon>eudicotyledons</taxon>
        <taxon>Gunneridae</taxon>
        <taxon>Pentapetalae</taxon>
        <taxon>rosids</taxon>
        <taxon>fabids</taxon>
        <taxon>Fabales</taxon>
        <taxon>Fabaceae</taxon>
        <taxon>Papilionoideae</taxon>
        <taxon>50 kb inversion clade</taxon>
        <taxon>NPAAA clade</taxon>
        <taxon>Hologalegina</taxon>
        <taxon>IRL clade</taxon>
        <taxon>Fabeae</taxon>
        <taxon>Lathyrus</taxon>
    </lineage>
</organism>
<dbReference type="GO" id="GO:0005874">
    <property type="term" value="C:microtubule"/>
    <property type="evidence" value="ECO:0007669"/>
    <property type="project" value="UniProtKB-KW"/>
</dbReference>
<keyword evidence="2 5" id="KW-0175">Coiled coil</keyword>
<dbReference type="PANTHER" id="PTHR47968:SF13">
    <property type="entry name" value="KINESIN-LIKE PROTEIN KIF19 ISOFORM X1"/>
    <property type="match status" value="1"/>
</dbReference>
<evidence type="ECO:0000256" key="5">
    <source>
        <dbReference type="SAM" id="Coils"/>
    </source>
</evidence>
<keyword evidence="1" id="KW-0493">Microtubule</keyword>
<dbReference type="GO" id="GO:0003777">
    <property type="term" value="F:microtubule motor activity"/>
    <property type="evidence" value="ECO:0007669"/>
    <property type="project" value="InterPro"/>
</dbReference>
<sequence length="222" mass="24642">MEKSQESLLSLEKRNVASVDTIVQGGMEANQALQARFSSVVATTVDDVVKSCINALVEGKKHIPYRNSKLTQLLKDSLGGICNTVMIANISPSSLSFGETQNTVHWADRAKEIRIKVSETNEDQLPIHETYADQAKLIRELQKENHEIRMQLTRQQQKLLTLEAQSSTSSFLSTPPTSIQPNEKNKGPDPARNQLSVCLNKLCIKMKAMHGILVMIGPYCLP</sequence>
<evidence type="ECO:0000256" key="2">
    <source>
        <dbReference type="ARBA" id="ARBA00023054"/>
    </source>
</evidence>
<feature type="domain" description="Kinesin motor" evidence="7">
    <location>
        <begin position="1"/>
        <end position="113"/>
    </location>
</feature>
<dbReference type="AlphaFoldDB" id="A0A9D5AZK7"/>
<comment type="similarity">
    <text evidence="4">Belongs to the TRAFAC class myosin-kinesin ATPase superfamily. Kinesin family.</text>
</comment>
<reference evidence="8 9" key="1">
    <citation type="journal article" date="2022" name="Nat. Genet.">
        <title>Improved pea reference genome and pan-genome highlight genomic features and evolutionary characteristics.</title>
        <authorList>
            <person name="Yang T."/>
            <person name="Liu R."/>
            <person name="Luo Y."/>
            <person name="Hu S."/>
            <person name="Wang D."/>
            <person name="Wang C."/>
            <person name="Pandey M.K."/>
            <person name="Ge S."/>
            <person name="Xu Q."/>
            <person name="Li N."/>
            <person name="Li G."/>
            <person name="Huang Y."/>
            <person name="Saxena R.K."/>
            <person name="Ji Y."/>
            <person name="Li M."/>
            <person name="Yan X."/>
            <person name="He Y."/>
            <person name="Liu Y."/>
            <person name="Wang X."/>
            <person name="Xiang C."/>
            <person name="Varshney R.K."/>
            <person name="Ding H."/>
            <person name="Gao S."/>
            <person name="Zong X."/>
        </authorList>
    </citation>
    <scope>NUCLEOTIDE SEQUENCE [LARGE SCALE GENOMIC DNA]</scope>
    <source>
        <strain evidence="8 9">cv. Zhongwan 6</strain>
    </source>
</reference>
<evidence type="ECO:0000313" key="8">
    <source>
        <dbReference type="EMBL" id="KAI5424374.1"/>
    </source>
</evidence>
<evidence type="ECO:0000259" key="7">
    <source>
        <dbReference type="PROSITE" id="PS50067"/>
    </source>
</evidence>
<dbReference type="GO" id="GO:0007018">
    <property type="term" value="P:microtubule-based movement"/>
    <property type="evidence" value="ECO:0007669"/>
    <property type="project" value="InterPro"/>
</dbReference>
<dbReference type="EMBL" id="JAMSHJ010000003">
    <property type="protein sequence ID" value="KAI5424374.1"/>
    <property type="molecule type" value="Genomic_DNA"/>
</dbReference>
<evidence type="ECO:0000256" key="4">
    <source>
        <dbReference type="PROSITE-ProRule" id="PRU00283"/>
    </source>
</evidence>
<dbReference type="Gene3D" id="1.20.58.1980">
    <property type="match status" value="1"/>
</dbReference>
<dbReference type="SMART" id="SM00129">
    <property type="entry name" value="KISc"/>
    <property type="match status" value="1"/>
</dbReference>
<dbReference type="SUPFAM" id="SSF52540">
    <property type="entry name" value="P-loop containing nucleoside triphosphate hydrolases"/>
    <property type="match status" value="1"/>
</dbReference>
<dbReference type="InterPro" id="IPR027640">
    <property type="entry name" value="Kinesin-like_fam"/>
</dbReference>
<evidence type="ECO:0000256" key="3">
    <source>
        <dbReference type="ARBA" id="ARBA00023175"/>
    </source>
</evidence>
<dbReference type="PANTHER" id="PTHR47968">
    <property type="entry name" value="CENTROMERE PROTEIN E"/>
    <property type="match status" value="1"/>
</dbReference>
<gene>
    <name evidence="8" type="ORF">KIW84_030529</name>
</gene>
<name>A0A9D5AZK7_PEA</name>
<evidence type="ECO:0000256" key="6">
    <source>
        <dbReference type="SAM" id="MobiDB-lite"/>
    </source>
</evidence>
<feature type="region of interest" description="Disordered" evidence="6">
    <location>
        <begin position="166"/>
        <end position="191"/>
    </location>
</feature>
<keyword evidence="9" id="KW-1185">Reference proteome</keyword>
<dbReference type="InterPro" id="IPR001752">
    <property type="entry name" value="Kinesin_motor_dom"/>
</dbReference>
<proteinExistence type="inferred from homology"/>
<dbReference type="Gramene" id="Psat03G0052900-T1">
    <property type="protein sequence ID" value="KAI5424374.1"/>
    <property type="gene ID" value="KIW84_030529"/>
</dbReference>
<dbReference type="Proteomes" id="UP001058974">
    <property type="component" value="Chromosome 3"/>
</dbReference>